<feature type="compositionally biased region" description="Low complexity" evidence="5">
    <location>
        <begin position="269"/>
        <end position="290"/>
    </location>
</feature>
<keyword evidence="3" id="KW-1015">Disulfide bond</keyword>
<dbReference type="InterPro" id="IPR043325">
    <property type="entry name" value="LTSS"/>
</dbReference>
<dbReference type="PROSITE" id="PS51257">
    <property type="entry name" value="PROKAR_LIPOPROTEIN"/>
    <property type="match status" value="1"/>
</dbReference>
<feature type="compositionally biased region" description="Polar residues" evidence="5">
    <location>
        <begin position="136"/>
        <end position="151"/>
    </location>
</feature>
<evidence type="ECO:0000256" key="1">
    <source>
        <dbReference type="ARBA" id="ARBA00009748"/>
    </source>
</evidence>
<dbReference type="Proteomes" id="UP000825935">
    <property type="component" value="Chromosome 5"/>
</dbReference>
<evidence type="ECO:0000256" key="5">
    <source>
        <dbReference type="SAM" id="MobiDB-lite"/>
    </source>
</evidence>
<dbReference type="InterPro" id="IPR036312">
    <property type="entry name" value="Bifun_inhib/LTP/seed_sf"/>
</dbReference>
<feature type="region of interest" description="Disordered" evidence="5">
    <location>
        <begin position="257"/>
        <end position="301"/>
    </location>
</feature>
<proteinExistence type="inferred from homology"/>
<dbReference type="PANTHER" id="PTHR33044">
    <property type="entry name" value="BIFUNCTIONAL INHIBITOR/LIPID-TRANSFER PROTEIN/SEED STORAGE 2S ALBUMIN SUPERFAMILY PROTEIN-RELATED"/>
    <property type="match status" value="1"/>
</dbReference>
<comment type="caution">
    <text evidence="7">The sequence shown here is derived from an EMBL/GenBank/DDBJ whole genome shotgun (WGS) entry which is preliminary data.</text>
</comment>
<comment type="similarity">
    <text evidence="1">Belongs to the plant LTP family.</text>
</comment>
<dbReference type="Pfam" id="PF14368">
    <property type="entry name" value="LTP_2"/>
    <property type="match status" value="2"/>
</dbReference>
<keyword evidence="2" id="KW-0732">Signal</keyword>
<protein>
    <recommendedName>
        <fullName evidence="6">Bifunctional inhibitor/plant lipid transfer protein/seed storage helical domain-containing protein</fullName>
    </recommendedName>
</protein>
<evidence type="ECO:0000256" key="2">
    <source>
        <dbReference type="ARBA" id="ARBA00022729"/>
    </source>
</evidence>
<dbReference type="SUPFAM" id="SSF47699">
    <property type="entry name" value="Bifunctional inhibitor/lipid-transfer protein/seed storage 2S albumin"/>
    <property type="match status" value="2"/>
</dbReference>
<dbReference type="Gene3D" id="1.10.110.10">
    <property type="entry name" value="Plant lipid-transfer and hydrophobic proteins"/>
    <property type="match status" value="2"/>
</dbReference>
<evidence type="ECO:0000313" key="8">
    <source>
        <dbReference type="Proteomes" id="UP000825935"/>
    </source>
</evidence>
<feature type="compositionally biased region" description="Polar residues" evidence="5">
    <location>
        <begin position="258"/>
        <end position="268"/>
    </location>
</feature>
<dbReference type="CDD" id="cd00010">
    <property type="entry name" value="AAI_LTSS"/>
    <property type="match status" value="2"/>
</dbReference>
<keyword evidence="8" id="KW-1185">Reference proteome</keyword>
<dbReference type="AlphaFoldDB" id="A0A8T2UTI6"/>
<dbReference type="OrthoDB" id="911994at2759"/>
<evidence type="ECO:0000256" key="4">
    <source>
        <dbReference type="ARBA" id="ARBA00023180"/>
    </source>
</evidence>
<reference evidence="7" key="1">
    <citation type="submission" date="2021-08" db="EMBL/GenBank/DDBJ databases">
        <title>WGS assembly of Ceratopteris richardii.</title>
        <authorList>
            <person name="Marchant D.B."/>
            <person name="Chen G."/>
            <person name="Jenkins J."/>
            <person name="Shu S."/>
            <person name="Leebens-Mack J."/>
            <person name="Grimwood J."/>
            <person name="Schmutz J."/>
            <person name="Soltis P."/>
            <person name="Soltis D."/>
            <person name="Chen Z.-H."/>
        </authorList>
    </citation>
    <scope>NUCLEOTIDE SEQUENCE</scope>
    <source>
        <strain evidence="7">Whitten #5841</strain>
        <tissue evidence="7">Leaf</tissue>
    </source>
</reference>
<sequence length="326" mass="33182">MGRTECRLAGSSWYLTRMTFVAMVIMVSLAACVSGKVPAMPPASSSDCSNTIPSLIDCFGFVKGMVTKPPATCCGNLSSVIQNQPQCLCQLFNTTLTDSFGINVTVAQQLPPKCKLQTPDPSLCELVGIPVPGPSSPMTDLSPTNAPSMSPSGPLPGQGPAMPPASSSDCSNTIPSLSACVGFVLGMVTTPSATCCGNLSSVIQNQPQCLCQLFNTTLTDTLGINVTVAQQLPPKCKLQTPDPSLCELVGIPVPGPSSPLTDLSPTNAPSMSPGGPLPGPSSESVPSSPGSGSGGSGSSSGSNAPLTTILSVYTTLFLLSLSWILL</sequence>
<evidence type="ECO:0000313" key="7">
    <source>
        <dbReference type="EMBL" id="KAH7437920.1"/>
    </source>
</evidence>
<dbReference type="EMBL" id="CM035410">
    <property type="protein sequence ID" value="KAH7437920.1"/>
    <property type="molecule type" value="Genomic_DNA"/>
</dbReference>
<organism evidence="7 8">
    <name type="scientific">Ceratopteris richardii</name>
    <name type="common">Triangle waterfern</name>
    <dbReference type="NCBI Taxonomy" id="49495"/>
    <lineage>
        <taxon>Eukaryota</taxon>
        <taxon>Viridiplantae</taxon>
        <taxon>Streptophyta</taxon>
        <taxon>Embryophyta</taxon>
        <taxon>Tracheophyta</taxon>
        <taxon>Polypodiopsida</taxon>
        <taxon>Polypodiidae</taxon>
        <taxon>Polypodiales</taxon>
        <taxon>Pteridineae</taxon>
        <taxon>Pteridaceae</taxon>
        <taxon>Parkerioideae</taxon>
        <taxon>Ceratopteris</taxon>
    </lineage>
</organism>
<dbReference type="InterPro" id="IPR016140">
    <property type="entry name" value="Bifunc_inhib/LTP/seed_store"/>
</dbReference>
<feature type="domain" description="Bifunctional inhibitor/plant lipid transfer protein/seed storage helical" evidence="6">
    <location>
        <begin position="170"/>
        <end position="246"/>
    </location>
</feature>
<evidence type="ECO:0000256" key="3">
    <source>
        <dbReference type="ARBA" id="ARBA00023157"/>
    </source>
</evidence>
<dbReference type="SMART" id="SM00499">
    <property type="entry name" value="AAI"/>
    <property type="match status" value="2"/>
</dbReference>
<accession>A0A8T2UTI6</accession>
<dbReference type="OMA" id="ANYGFNI"/>
<evidence type="ECO:0000259" key="6">
    <source>
        <dbReference type="SMART" id="SM00499"/>
    </source>
</evidence>
<gene>
    <name evidence="7" type="ORF">KP509_05G095500</name>
</gene>
<name>A0A8T2UTI6_CERRI</name>
<feature type="domain" description="Bifunctional inhibitor/plant lipid transfer protein/seed storage helical" evidence="6">
    <location>
        <begin position="48"/>
        <end position="124"/>
    </location>
</feature>
<keyword evidence="4" id="KW-0325">Glycoprotein</keyword>
<feature type="region of interest" description="Disordered" evidence="5">
    <location>
        <begin position="135"/>
        <end position="169"/>
    </location>
</feature>